<feature type="domain" description="Sigma-54 factor interaction" evidence="6">
    <location>
        <begin position="294"/>
        <end position="507"/>
    </location>
</feature>
<dbReference type="Proteomes" id="UP000651977">
    <property type="component" value="Unassembled WGS sequence"/>
</dbReference>
<gene>
    <name evidence="7" type="ORF">GCM10007414_08320</name>
</gene>
<keyword evidence="4" id="KW-0238">DNA-binding</keyword>
<dbReference type="PANTHER" id="PTHR32071">
    <property type="entry name" value="TRANSCRIPTIONAL REGULATORY PROTEIN"/>
    <property type="match status" value="1"/>
</dbReference>
<dbReference type="SUPFAM" id="SSF46689">
    <property type="entry name" value="Homeodomain-like"/>
    <property type="match status" value="1"/>
</dbReference>
<evidence type="ECO:0000256" key="2">
    <source>
        <dbReference type="ARBA" id="ARBA00022840"/>
    </source>
</evidence>
<accession>A0ABQ1HXW3</accession>
<dbReference type="EMBL" id="BMDY01000004">
    <property type="protein sequence ID" value="GGA97681.1"/>
    <property type="molecule type" value="Genomic_DNA"/>
</dbReference>
<reference evidence="8" key="1">
    <citation type="journal article" date="2019" name="Int. J. Syst. Evol. Microbiol.">
        <title>The Global Catalogue of Microorganisms (GCM) 10K type strain sequencing project: providing services to taxonomists for standard genome sequencing and annotation.</title>
        <authorList>
            <consortium name="The Broad Institute Genomics Platform"/>
            <consortium name="The Broad Institute Genome Sequencing Center for Infectious Disease"/>
            <person name="Wu L."/>
            <person name="Ma J."/>
        </authorList>
    </citation>
    <scope>NUCLEOTIDE SEQUENCE [LARGE SCALE GENOMIC DNA]</scope>
    <source>
        <strain evidence="8">CGMCC 1.10131</strain>
    </source>
</reference>
<dbReference type="PANTHER" id="PTHR32071:SF77">
    <property type="entry name" value="TRANSCRIPTIONAL REGULATORY PROTEIN"/>
    <property type="match status" value="1"/>
</dbReference>
<dbReference type="Pfam" id="PF25601">
    <property type="entry name" value="AAA_lid_14"/>
    <property type="match status" value="1"/>
</dbReference>
<dbReference type="PROSITE" id="PS50045">
    <property type="entry name" value="SIGMA54_INTERACT_4"/>
    <property type="match status" value="1"/>
</dbReference>
<dbReference type="InterPro" id="IPR029016">
    <property type="entry name" value="GAF-like_dom_sf"/>
</dbReference>
<dbReference type="InterPro" id="IPR003018">
    <property type="entry name" value="GAF"/>
</dbReference>
<keyword evidence="8" id="KW-1185">Reference proteome</keyword>
<dbReference type="Pfam" id="PF02954">
    <property type="entry name" value="HTH_8"/>
    <property type="match status" value="1"/>
</dbReference>
<evidence type="ECO:0000259" key="6">
    <source>
        <dbReference type="PROSITE" id="PS50045"/>
    </source>
</evidence>
<evidence type="ECO:0000256" key="5">
    <source>
        <dbReference type="ARBA" id="ARBA00023163"/>
    </source>
</evidence>
<protein>
    <submittedName>
        <fullName evidence="7">Sigma-54-dependent Fis family transcriptional regulator</fullName>
    </submittedName>
</protein>
<dbReference type="CDD" id="cd00009">
    <property type="entry name" value="AAA"/>
    <property type="match status" value="1"/>
</dbReference>
<name>A0ABQ1HXW3_9ALTE</name>
<dbReference type="InterPro" id="IPR025944">
    <property type="entry name" value="Sigma_54_int_dom_CS"/>
</dbReference>
<keyword evidence="3" id="KW-0805">Transcription regulation</keyword>
<evidence type="ECO:0000313" key="8">
    <source>
        <dbReference type="Proteomes" id="UP000651977"/>
    </source>
</evidence>
<keyword evidence="5" id="KW-0804">Transcription</keyword>
<dbReference type="RefSeq" id="WP_055732302.1">
    <property type="nucleotide sequence ID" value="NZ_BMDY01000004.1"/>
</dbReference>
<evidence type="ECO:0000313" key="7">
    <source>
        <dbReference type="EMBL" id="GGA97681.1"/>
    </source>
</evidence>
<dbReference type="Pfam" id="PF01590">
    <property type="entry name" value="GAF"/>
    <property type="match status" value="1"/>
</dbReference>
<dbReference type="InterPro" id="IPR002078">
    <property type="entry name" value="Sigma_54_int"/>
</dbReference>
<dbReference type="InterPro" id="IPR027417">
    <property type="entry name" value="P-loop_NTPase"/>
</dbReference>
<dbReference type="PRINTS" id="PR01590">
    <property type="entry name" value="HTHFIS"/>
</dbReference>
<dbReference type="InterPro" id="IPR003593">
    <property type="entry name" value="AAA+_ATPase"/>
</dbReference>
<dbReference type="InterPro" id="IPR009057">
    <property type="entry name" value="Homeodomain-like_sf"/>
</dbReference>
<dbReference type="SUPFAM" id="SSF52540">
    <property type="entry name" value="P-loop containing nucleoside triphosphate hydrolases"/>
    <property type="match status" value="1"/>
</dbReference>
<dbReference type="PROSITE" id="PS00675">
    <property type="entry name" value="SIGMA54_INTERACT_1"/>
    <property type="match status" value="1"/>
</dbReference>
<evidence type="ECO:0000256" key="4">
    <source>
        <dbReference type="ARBA" id="ARBA00023125"/>
    </source>
</evidence>
<keyword evidence="1" id="KW-0547">Nucleotide-binding</keyword>
<keyword evidence="2" id="KW-0067">ATP-binding</keyword>
<comment type="caution">
    <text evidence="7">The sequence shown here is derived from an EMBL/GenBank/DDBJ whole genome shotgun (WGS) entry which is preliminary data.</text>
</comment>
<organism evidence="7 8">
    <name type="scientific">Agarivorans gilvus</name>
    <dbReference type="NCBI Taxonomy" id="680279"/>
    <lineage>
        <taxon>Bacteria</taxon>
        <taxon>Pseudomonadati</taxon>
        <taxon>Pseudomonadota</taxon>
        <taxon>Gammaproteobacteria</taxon>
        <taxon>Alteromonadales</taxon>
        <taxon>Alteromonadaceae</taxon>
        <taxon>Agarivorans</taxon>
    </lineage>
</organism>
<evidence type="ECO:0000256" key="3">
    <source>
        <dbReference type="ARBA" id="ARBA00023015"/>
    </source>
</evidence>
<dbReference type="InterPro" id="IPR002197">
    <property type="entry name" value="HTH_Fis"/>
</dbReference>
<dbReference type="Gene3D" id="1.10.8.60">
    <property type="match status" value="1"/>
</dbReference>
<evidence type="ECO:0000256" key="1">
    <source>
        <dbReference type="ARBA" id="ARBA00022741"/>
    </source>
</evidence>
<dbReference type="InterPro" id="IPR025662">
    <property type="entry name" value="Sigma_54_int_dom_ATP-bd_1"/>
</dbReference>
<proteinExistence type="predicted"/>
<dbReference type="Pfam" id="PF00158">
    <property type="entry name" value="Sigma54_activat"/>
    <property type="match status" value="1"/>
</dbReference>
<sequence>MSTKLPLPSTINASWLRSQDAGLKQQHSPEVLRLANAELAERHQQHRVLIQIVERYAYPLFEQVMAHTASRLILADVDGYLIQHWGIKRYNDKLANVALEKGVNWLEQYKGTNAIGTAIATGQAVSVIGEQHFIQQHRFMSCSACPIFSPQGEIVAVLDISSEQQRHTQQTMLLSTSLAQQIETALLCQLPESHYRIDLAAQPNLLDSGWQGIVVADSEGKILGLNPMARQLLKQLNVGQTLSSHLGENWQQASLSECSQLHLQTKSLKAPQVKSKPRVLSDATGDARVNVAWQQACKVVGKSIPLLIFGETGAGKERFVKRLHQQSSRANQPLQAVNCAALPNELVEAELFGYQAGAFTGANPKGYLGKIRQADGGFLFLDEIGEMPLAAQTRLLRVLQEREVVPVGANQSYPVDIQVVAATHVNLQQRVAEGLFREDLYYRLVGLQISLPALRERSDMTQLIEKLHRRYREHSQQIDSGLMSKMLSYAWPGNLRELDNFMRVACLMSEQQECLYYADLPEALQQQLESDQTVERDDGDAPVELQLAIEQNIVKVYQHCQGNITQAAKRLGISRNTLYRKLRQLKLKH</sequence>
<dbReference type="SMART" id="SM00382">
    <property type="entry name" value="AAA"/>
    <property type="match status" value="1"/>
</dbReference>
<dbReference type="Gene3D" id="3.40.50.300">
    <property type="entry name" value="P-loop containing nucleotide triphosphate hydrolases"/>
    <property type="match status" value="1"/>
</dbReference>
<dbReference type="InterPro" id="IPR058031">
    <property type="entry name" value="AAA_lid_NorR"/>
</dbReference>
<dbReference type="Gene3D" id="1.10.10.60">
    <property type="entry name" value="Homeodomain-like"/>
    <property type="match status" value="1"/>
</dbReference>
<dbReference type="PROSITE" id="PS00688">
    <property type="entry name" value="SIGMA54_INTERACT_3"/>
    <property type="match status" value="1"/>
</dbReference>
<dbReference type="Gene3D" id="3.30.450.40">
    <property type="match status" value="1"/>
</dbReference>